<accession>A0A820KS74</accession>
<evidence type="ECO:0000313" key="1">
    <source>
        <dbReference type="EMBL" id="CAF4347434.1"/>
    </source>
</evidence>
<proteinExistence type="predicted"/>
<sequence>SMESKLFRTQLSDIVKDETSSKIFRSISLQDDESVFLDEDVEPVFSPIPTKTPNDTPNKMTSFFVENYDHENTTNNTIVNNGINLSNEIKRRKSLSSRFCSISKDTTIPDISSISMNTSQENILSSRIIQRHNKYIRSQTIITTTEPKTAPNKTYMTRKARSKFFLEYNQLIYF</sequence>
<protein>
    <submittedName>
        <fullName evidence="1">Uncharacterized protein</fullName>
    </submittedName>
</protein>
<dbReference type="EMBL" id="CAJOAZ010020571">
    <property type="protein sequence ID" value="CAF4347434.1"/>
    <property type="molecule type" value="Genomic_DNA"/>
</dbReference>
<dbReference type="AlphaFoldDB" id="A0A820KS74"/>
<name>A0A820KS74_9BILA</name>
<evidence type="ECO:0000313" key="2">
    <source>
        <dbReference type="Proteomes" id="UP000663844"/>
    </source>
</evidence>
<gene>
    <name evidence="1" type="ORF">OXD698_LOCUS48579</name>
</gene>
<feature type="non-terminal residue" evidence="1">
    <location>
        <position position="1"/>
    </location>
</feature>
<organism evidence="1 2">
    <name type="scientific">Adineta steineri</name>
    <dbReference type="NCBI Taxonomy" id="433720"/>
    <lineage>
        <taxon>Eukaryota</taxon>
        <taxon>Metazoa</taxon>
        <taxon>Spiralia</taxon>
        <taxon>Gnathifera</taxon>
        <taxon>Rotifera</taxon>
        <taxon>Eurotatoria</taxon>
        <taxon>Bdelloidea</taxon>
        <taxon>Adinetida</taxon>
        <taxon>Adinetidae</taxon>
        <taxon>Adineta</taxon>
    </lineage>
</organism>
<dbReference type="Proteomes" id="UP000663844">
    <property type="component" value="Unassembled WGS sequence"/>
</dbReference>
<reference evidence="1" key="1">
    <citation type="submission" date="2021-02" db="EMBL/GenBank/DDBJ databases">
        <authorList>
            <person name="Nowell W R."/>
        </authorList>
    </citation>
    <scope>NUCLEOTIDE SEQUENCE</scope>
</reference>
<comment type="caution">
    <text evidence="1">The sequence shown here is derived from an EMBL/GenBank/DDBJ whole genome shotgun (WGS) entry which is preliminary data.</text>
</comment>